<dbReference type="EC" id="3.1.6.-" evidence="3"/>
<reference evidence="3" key="1">
    <citation type="journal article" date="2012" name="Nat. Biotechnol.">
        <title>Draft genome sequence of pigeonpea (Cajanus cajan), an orphan legume crop of resource-poor farmers.</title>
        <authorList>
            <person name="Varshney R.K."/>
            <person name="Chen W."/>
            <person name="Li Y."/>
            <person name="Bharti A.K."/>
            <person name="Saxena R.K."/>
            <person name="Schlueter J.A."/>
            <person name="Donoghue M.T."/>
            <person name="Azam S."/>
            <person name="Fan G."/>
            <person name="Whaley A.M."/>
            <person name="Farmer A.D."/>
            <person name="Sheridan J."/>
            <person name="Iwata A."/>
            <person name="Tuteja R."/>
            <person name="Penmetsa R.V."/>
            <person name="Wu W."/>
            <person name="Upadhyaya H.D."/>
            <person name="Yang S.P."/>
            <person name="Shah T."/>
            <person name="Saxena K.B."/>
            <person name="Michael T."/>
            <person name="McCombie W.R."/>
            <person name="Yang B."/>
            <person name="Zhang G."/>
            <person name="Yang H."/>
            <person name="Wang J."/>
            <person name="Spillane C."/>
            <person name="Cook D.R."/>
            <person name="May G.D."/>
            <person name="Xu X."/>
            <person name="Jackson S.A."/>
        </authorList>
    </citation>
    <scope>NUCLEOTIDE SEQUENCE [LARGE SCALE GENOMIC DNA]</scope>
</reference>
<evidence type="ECO:0000313" key="4">
    <source>
        <dbReference type="Proteomes" id="UP000075243"/>
    </source>
</evidence>
<dbReference type="Gene3D" id="3.30.420.10">
    <property type="entry name" value="Ribonuclease H-like superfamily/Ribonuclease H"/>
    <property type="match status" value="1"/>
</dbReference>
<dbReference type="GO" id="GO:0016787">
    <property type="term" value="F:hydrolase activity"/>
    <property type="evidence" value="ECO:0007669"/>
    <property type="project" value="UniProtKB-KW"/>
</dbReference>
<dbReference type="InterPro" id="IPR036397">
    <property type="entry name" value="RNaseH_sf"/>
</dbReference>
<dbReference type="Gramene" id="C.cajan_47526.t">
    <property type="protein sequence ID" value="C.cajan_47526.t"/>
    <property type="gene ID" value="C.cajan_47526"/>
</dbReference>
<dbReference type="Proteomes" id="UP000075243">
    <property type="component" value="Unassembled WGS sequence"/>
</dbReference>
<dbReference type="GO" id="GO:0015074">
    <property type="term" value="P:DNA integration"/>
    <property type="evidence" value="ECO:0007669"/>
    <property type="project" value="InterPro"/>
</dbReference>
<feature type="signal peptide" evidence="1">
    <location>
        <begin position="1"/>
        <end position="28"/>
    </location>
</feature>
<dbReference type="InterPro" id="IPR052160">
    <property type="entry name" value="Gypsy_RT_Integrase-like"/>
</dbReference>
<organism evidence="3 4">
    <name type="scientific">Cajanus cajan</name>
    <name type="common">Pigeon pea</name>
    <name type="synonym">Cajanus indicus</name>
    <dbReference type="NCBI Taxonomy" id="3821"/>
    <lineage>
        <taxon>Eukaryota</taxon>
        <taxon>Viridiplantae</taxon>
        <taxon>Streptophyta</taxon>
        <taxon>Embryophyta</taxon>
        <taxon>Tracheophyta</taxon>
        <taxon>Spermatophyta</taxon>
        <taxon>Magnoliopsida</taxon>
        <taxon>eudicotyledons</taxon>
        <taxon>Gunneridae</taxon>
        <taxon>Pentapetalae</taxon>
        <taxon>rosids</taxon>
        <taxon>fabids</taxon>
        <taxon>Fabales</taxon>
        <taxon>Fabaceae</taxon>
        <taxon>Papilionoideae</taxon>
        <taxon>50 kb inversion clade</taxon>
        <taxon>NPAAA clade</taxon>
        <taxon>indigoferoid/millettioid clade</taxon>
        <taxon>Phaseoleae</taxon>
        <taxon>Cajanus</taxon>
    </lineage>
</organism>
<sequence>MRLTRSCSSVILLHQVVILAFRGQLARYLNVVFTGPPSSRMRGRFAALVSSVREKDEPFLGDSRCLSNPCYSMRFGVPRAIVSDQGTHFCNRSMQALLRKYGVVHRVSTPYHPQTNGQAEISNREIKRILEKIVQPNKKDWSNRLEDALWAHRTTYKAPIGMSPYRVVFGKACHLLVEIKHRAYWAVKTCNFSIDQAGEERKLQLSELDEICLEAYENSKFYKEKTKKFHDSLIARKDFTVGQKVLLYNSRLGLMGGKLRSKWIGPFVVTNVFPYGTVEIKSESTDKSFKVNGHRLKPFLSNPSLLNAVVEEMSLLDPTSLPP</sequence>
<evidence type="ECO:0000259" key="2">
    <source>
        <dbReference type="PROSITE" id="PS50994"/>
    </source>
</evidence>
<gene>
    <name evidence="3" type="ORF">KK1_047876</name>
</gene>
<keyword evidence="3" id="KW-0378">Hydrolase</keyword>
<dbReference type="PANTHER" id="PTHR47266">
    <property type="entry name" value="ENDONUCLEASE-RELATED"/>
    <property type="match status" value="1"/>
</dbReference>
<dbReference type="EMBL" id="KQ485763">
    <property type="protein sequence ID" value="KYP31674.1"/>
    <property type="molecule type" value="Genomic_DNA"/>
</dbReference>
<dbReference type="InterPro" id="IPR012337">
    <property type="entry name" value="RNaseH-like_sf"/>
</dbReference>
<evidence type="ECO:0000256" key="1">
    <source>
        <dbReference type="SAM" id="SignalP"/>
    </source>
</evidence>
<protein>
    <submittedName>
        <fullName evidence="3">Retrovirus-related Pol polyprotein from transposon 412 family</fullName>
        <ecNumber evidence="3">3.1.6.-</ecNumber>
    </submittedName>
</protein>
<dbReference type="SUPFAM" id="SSF53098">
    <property type="entry name" value="Ribonuclease H-like"/>
    <property type="match status" value="1"/>
</dbReference>
<dbReference type="PROSITE" id="PS50994">
    <property type="entry name" value="INTEGRASE"/>
    <property type="match status" value="1"/>
</dbReference>
<evidence type="ECO:0000313" key="3">
    <source>
        <dbReference type="EMBL" id="KYP31674.1"/>
    </source>
</evidence>
<proteinExistence type="predicted"/>
<name>A0A151QN34_CAJCA</name>
<dbReference type="OMA" id="GPYLIVH"/>
<dbReference type="AlphaFoldDB" id="A0A151QN34"/>
<feature type="chain" id="PRO_5007587451" evidence="1">
    <location>
        <begin position="29"/>
        <end position="323"/>
    </location>
</feature>
<dbReference type="Pfam" id="PF00665">
    <property type="entry name" value="rve"/>
    <property type="match status" value="1"/>
</dbReference>
<dbReference type="InterPro" id="IPR001584">
    <property type="entry name" value="Integrase_cat-core"/>
</dbReference>
<accession>A0A151QN34</accession>
<keyword evidence="1" id="KW-0732">Signal</keyword>
<feature type="domain" description="Integrase catalytic" evidence="2">
    <location>
        <begin position="71"/>
        <end position="172"/>
    </location>
</feature>
<dbReference type="GO" id="GO:0003676">
    <property type="term" value="F:nucleic acid binding"/>
    <property type="evidence" value="ECO:0007669"/>
    <property type="project" value="InterPro"/>
</dbReference>
<keyword evidence="4" id="KW-1185">Reference proteome</keyword>